<dbReference type="OrthoDB" id="3334523at2759"/>
<dbReference type="AlphaFoldDB" id="B0D9N0"/>
<evidence type="ECO:0000313" key="1">
    <source>
        <dbReference type="EMBL" id="EDR08608.1"/>
    </source>
</evidence>
<dbReference type="RefSeq" id="XP_001880833.1">
    <property type="nucleotide sequence ID" value="XM_001880798.1"/>
</dbReference>
<evidence type="ECO:0000313" key="2">
    <source>
        <dbReference type="Proteomes" id="UP000001194"/>
    </source>
</evidence>
<accession>B0D9N0</accession>
<dbReference type="EMBL" id="DS547101">
    <property type="protein sequence ID" value="EDR08608.1"/>
    <property type="molecule type" value="Genomic_DNA"/>
</dbReference>
<sequence length="157" mass="17872">MPVTKGDTLVVDSATLTQKEVNILWQQSLKSRSQEYYLVTYTNTTRASEGEHSGLLFIQKNMLDAFKAKHVAGKTEITFIVDDTFQYGQDKSQSHRWLAFHDKSQKMYQHRFVENTLIKFANAGLDIAEKLGVPNAKDASSVKNFISNYAGDYLHNF</sequence>
<name>B0D9N0_LACBS</name>
<dbReference type="InParanoid" id="B0D9N0"/>
<dbReference type="KEGG" id="lbc:LACBIDRAFT_326777"/>
<organism evidence="2">
    <name type="scientific">Laccaria bicolor (strain S238N-H82 / ATCC MYA-4686)</name>
    <name type="common">Bicoloured deceiver</name>
    <name type="synonym">Laccaria laccata var. bicolor</name>
    <dbReference type="NCBI Taxonomy" id="486041"/>
    <lineage>
        <taxon>Eukaryota</taxon>
        <taxon>Fungi</taxon>
        <taxon>Dikarya</taxon>
        <taxon>Basidiomycota</taxon>
        <taxon>Agaricomycotina</taxon>
        <taxon>Agaricomycetes</taxon>
        <taxon>Agaricomycetidae</taxon>
        <taxon>Agaricales</taxon>
        <taxon>Agaricineae</taxon>
        <taxon>Hydnangiaceae</taxon>
        <taxon>Laccaria</taxon>
    </lineage>
</organism>
<protein>
    <submittedName>
        <fullName evidence="1">Predicted protein</fullName>
    </submittedName>
</protein>
<dbReference type="Proteomes" id="UP000001194">
    <property type="component" value="Unassembled WGS sequence"/>
</dbReference>
<gene>
    <name evidence="1" type="ORF">LACBIDRAFT_326777</name>
</gene>
<reference evidence="1 2" key="1">
    <citation type="journal article" date="2008" name="Nature">
        <title>The genome of Laccaria bicolor provides insights into mycorrhizal symbiosis.</title>
        <authorList>
            <person name="Martin F."/>
            <person name="Aerts A."/>
            <person name="Ahren D."/>
            <person name="Brun A."/>
            <person name="Danchin E.G.J."/>
            <person name="Duchaussoy F."/>
            <person name="Gibon J."/>
            <person name="Kohler A."/>
            <person name="Lindquist E."/>
            <person name="Pereda V."/>
            <person name="Salamov A."/>
            <person name="Shapiro H.J."/>
            <person name="Wuyts J."/>
            <person name="Blaudez D."/>
            <person name="Buee M."/>
            <person name="Brokstein P."/>
            <person name="Canbaeck B."/>
            <person name="Cohen D."/>
            <person name="Courty P.E."/>
            <person name="Coutinho P.M."/>
            <person name="Delaruelle C."/>
            <person name="Detter J.C."/>
            <person name="Deveau A."/>
            <person name="DiFazio S."/>
            <person name="Duplessis S."/>
            <person name="Fraissinet-Tachet L."/>
            <person name="Lucic E."/>
            <person name="Frey-Klett P."/>
            <person name="Fourrey C."/>
            <person name="Feussner I."/>
            <person name="Gay G."/>
            <person name="Grimwood J."/>
            <person name="Hoegger P.J."/>
            <person name="Jain P."/>
            <person name="Kilaru S."/>
            <person name="Labbe J."/>
            <person name="Lin Y.C."/>
            <person name="Legue V."/>
            <person name="Le Tacon F."/>
            <person name="Marmeisse R."/>
            <person name="Melayah D."/>
            <person name="Montanini B."/>
            <person name="Muratet M."/>
            <person name="Nehls U."/>
            <person name="Niculita-Hirzel H."/>
            <person name="Oudot-Le Secq M.P."/>
            <person name="Peter M."/>
            <person name="Quesneville H."/>
            <person name="Rajashekar B."/>
            <person name="Reich M."/>
            <person name="Rouhier N."/>
            <person name="Schmutz J."/>
            <person name="Yin T."/>
            <person name="Chalot M."/>
            <person name="Henrissat B."/>
            <person name="Kuees U."/>
            <person name="Lucas S."/>
            <person name="Van de Peer Y."/>
            <person name="Podila G.K."/>
            <person name="Polle A."/>
            <person name="Pukkila P.J."/>
            <person name="Richardson P.M."/>
            <person name="Rouze P."/>
            <person name="Sanders I.R."/>
            <person name="Stajich J.E."/>
            <person name="Tunlid A."/>
            <person name="Tuskan G."/>
            <person name="Grigoriev I.V."/>
        </authorList>
    </citation>
    <scope>NUCLEOTIDE SEQUENCE [LARGE SCALE GENOMIC DNA]</scope>
    <source>
        <strain evidence="2">S238N-H82 / ATCC MYA-4686</strain>
    </source>
</reference>
<keyword evidence="2" id="KW-1185">Reference proteome</keyword>
<proteinExistence type="predicted"/>
<dbReference type="HOGENOM" id="CLU_117772_0_0_1"/>
<dbReference type="GeneID" id="6076606"/>